<dbReference type="EMBL" id="FOMS01000011">
    <property type="protein sequence ID" value="SFE54824.1"/>
    <property type="molecule type" value="Genomic_DNA"/>
</dbReference>
<dbReference type="PANTHER" id="PTHR33221">
    <property type="entry name" value="WINGED HELIX-TURN-HELIX TRANSCRIPTIONAL REGULATOR, RRF2 FAMILY"/>
    <property type="match status" value="1"/>
</dbReference>
<dbReference type="InterPro" id="IPR036390">
    <property type="entry name" value="WH_DNA-bd_sf"/>
</dbReference>
<dbReference type="Pfam" id="PF02082">
    <property type="entry name" value="Rrf2"/>
    <property type="match status" value="1"/>
</dbReference>
<dbReference type="GO" id="GO:0003677">
    <property type="term" value="F:DNA binding"/>
    <property type="evidence" value="ECO:0007669"/>
    <property type="project" value="UniProtKB-KW"/>
</dbReference>
<accession>A0A1I2BF74</accession>
<dbReference type="RefSeq" id="WP_149757060.1">
    <property type="nucleotide sequence ID" value="NZ_FOMS01000011.1"/>
</dbReference>
<organism evidence="3 4">
    <name type="scientific">Roseivivax sediminis</name>
    <dbReference type="NCBI Taxonomy" id="936889"/>
    <lineage>
        <taxon>Bacteria</taxon>
        <taxon>Pseudomonadati</taxon>
        <taxon>Pseudomonadota</taxon>
        <taxon>Alphaproteobacteria</taxon>
        <taxon>Rhodobacterales</taxon>
        <taxon>Roseobacteraceae</taxon>
        <taxon>Roseivivax</taxon>
    </lineage>
</organism>
<dbReference type="InterPro" id="IPR000944">
    <property type="entry name" value="Tscrpt_reg_Rrf2"/>
</dbReference>
<dbReference type="GO" id="GO:0003700">
    <property type="term" value="F:DNA-binding transcription factor activity"/>
    <property type="evidence" value="ECO:0007669"/>
    <property type="project" value="TreeGrafter"/>
</dbReference>
<dbReference type="PANTHER" id="PTHR33221:SF4">
    <property type="entry name" value="HTH-TYPE TRANSCRIPTIONAL REPRESSOR NSRR"/>
    <property type="match status" value="1"/>
</dbReference>
<gene>
    <name evidence="3" type="ORF">SAMN04515678_11125</name>
</gene>
<dbReference type="SUPFAM" id="SSF46785">
    <property type="entry name" value="Winged helix' DNA-binding domain"/>
    <property type="match status" value="1"/>
</dbReference>
<keyword evidence="4" id="KW-1185">Reference proteome</keyword>
<name>A0A1I2BF74_9RHOB</name>
<protein>
    <submittedName>
        <fullName evidence="3">Transcriptional regulator, BadM/Rrf2 family</fullName>
    </submittedName>
</protein>
<dbReference type="NCBIfam" id="TIGR00738">
    <property type="entry name" value="rrf2_super"/>
    <property type="match status" value="1"/>
</dbReference>
<evidence type="ECO:0000256" key="1">
    <source>
        <dbReference type="ARBA" id="ARBA00023125"/>
    </source>
</evidence>
<keyword evidence="1" id="KW-0238">DNA-binding</keyword>
<dbReference type="PROSITE" id="PS51197">
    <property type="entry name" value="HTH_RRF2_2"/>
    <property type="match status" value="1"/>
</dbReference>
<proteinExistence type="predicted"/>
<reference evidence="3 4" key="1">
    <citation type="submission" date="2016-10" db="EMBL/GenBank/DDBJ databases">
        <authorList>
            <person name="Varghese N."/>
            <person name="Submissions S."/>
        </authorList>
    </citation>
    <scope>NUCLEOTIDE SEQUENCE [LARGE SCALE GENOMIC DNA]</scope>
    <source>
        <strain evidence="4">YIM D21,KCTC 23444,ACCC 10710</strain>
    </source>
</reference>
<sequence>MRITKRANIAMRVLMYCASHPDLRITKTSIAEACNASEHHLGQIVNQLAQMGYLKTWRRRYGGIALGRPADQIQLGAVFREFESGVPIAECFAIETNTCPLVDACRLRPALALAGQAFYQVLDSVTLDALIHGNHGLRTLFAATETGGATPSLRNRGDKGGRQVATG</sequence>
<dbReference type="Gene3D" id="1.10.10.10">
    <property type="entry name" value="Winged helix-like DNA-binding domain superfamily/Winged helix DNA-binding domain"/>
    <property type="match status" value="1"/>
</dbReference>
<dbReference type="GO" id="GO:0005829">
    <property type="term" value="C:cytosol"/>
    <property type="evidence" value="ECO:0007669"/>
    <property type="project" value="TreeGrafter"/>
</dbReference>
<dbReference type="AlphaFoldDB" id="A0A1I2BF74"/>
<dbReference type="Proteomes" id="UP000325289">
    <property type="component" value="Unassembled WGS sequence"/>
</dbReference>
<dbReference type="OrthoDB" id="9795923at2"/>
<feature type="region of interest" description="Disordered" evidence="2">
    <location>
        <begin position="148"/>
        <end position="167"/>
    </location>
</feature>
<evidence type="ECO:0000313" key="3">
    <source>
        <dbReference type="EMBL" id="SFE54824.1"/>
    </source>
</evidence>
<evidence type="ECO:0000313" key="4">
    <source>
        <dbReference type="Proteomes" id="UP000325289"/>
    </source>
</evidence>
<dbReference type="InterPro" id="IPR036388">
    <property type="entry name" value="WH-like_DNA-bd_sf"/>
</dbReference>
<evidence type="ECO:0000256" key="2">
    <source>
        <dbReference type="SAM" id="MobiDB-lite"/>
    </source>
</evidence>